<dbReference type="InterPro" id="IPR050625">
    <property type="entry name" value="ParA/MinD_ATPase"/>
</dbReference>
<dbReference type="InterPro" id="IPR025669">
    <property type="entry name" value="AAA_dom"/>
</dbReference>
<dbReference type="GO" id="GO:0009898">
    <property type="term" value="C:cytoplasmic side of plasma membrane"/>
    <property type="evidence" value="ECO:0007669"/>
    <property type="project" value="TreeGrafter"/>
</dbReference>
<dbReference type="PANTHER" id="PTHR43384">
    <property type="entry name" value="SEPTUM SITE-DETERMINING PROTEIN MIND HOMOLOG, CHLOROPLASTIC-RELATED"/>
    <property type="match status" value="1"/>
</dbReference>
<dbReference type="Pfam" id="PF13614">
    <property type="entry name" value="AAA_31"/>
    <property type="match status" value="1"/>
</dbReference>
<accession>A0A5N7MB53</accession>
<evidence type="ECO:0000256" key="2">
    <source>
        <dbReference type="ARBA" id="ARBA00022840"/>
    </source>
</evidence>
<comment type="caution">
    <text evidence="5">The sequence shown here is derived from an EMBL/GenBank/DDBJ whole genome shotgun (WGS) entry which is preliminary data.</text>
</comment>
<dbReference type="InterPro" id="IPR027417">
    <property type="entry name" value="P-loop_NTPase"/>
</dbReference>
<evidence type="ECO:0000256" key="3">
    <source>
        <dbReference type="SAM" id="MobiDB-lite"/>
    </source>
</evidence>
<evidence type="ECO:0000256" key="1">
    <source>
        <dbReference type="ARBA" id="ARBA00022741"/>
    </source>
</evidence>
<gene>
    <name evidence="5" type="ORF">FS320_02605</name>
</gene>
<dbReference type="OrthoDB" id="9783172at2"/>
<feature type="domain" description="AAA" evidence="4">
    <location>
        <begin position="194"/>
        <end position="361"/>
    </location>
</feature>
<dbReference type="Gene3D" id="3.40.50.2300">
    <property type="match status" value="1"/>
</dbReference>
<dbReference type="PANTHER" id="PTHR43384:SF6">
    <property type="entry name" value="SEPTUM SITE-DETERMINING PROTEIN MIND HOMOLOG, CHLOROPLASTIC"/>
    <property type="match status" value="1"/>
</dbReference>
<keyword evidence="6" id="KW-1185">Reference proteome</keyword>
<protein>
    <submittedName>
        <fullName evidence="5">AAA family ATPase</fullName>
    </submittedName>
</protein>
<proteinExistence type="predicted"/>
<dbReference type="Gene3D" id="3.40.50.300">
    <property type="entry name" value="P-loop containing nucleotide triphosphate hydrolases"/>
    <property type="match status" value="1"/>
</dbReference>
<evidence type="ECO:0000259" key="4">
    <source>
        <dbReference type="Pfam" id="PF13614"/>
    </source>
</evidence>
<evidence type="ECO:0000313" key="5">
    <source>
        <dbReference type="EMBL" id="MPR24143.1"/>
    </source>
</evidence>
<reference evidence="5 6" key="1">
    <citation type="journal article" date="2019" name="Syst. Appl. Microbiol.">
        <title>Microvirga tunisiensis sp. nov., a root nodule symbiotic bacterium isolated from Lupinus micranthus and L. luteus grown in Northern Tunisia.</title>
        <authorList>
            <person name="Msaddak A."/>
            <person name="Rejili M."/>
            <person name="Duran D."/>
            <person name="Mars M."/>
            <person name="Palacios J.M."/>
            <person name="Ruiz-Argueso T."/>
            <person name="Rey L."/>
            <person name="Imperial J."/>
        </authorList>
    </citation>
    <scope>NUCLEOTIDE SEQUENCE [LARGE SCALE GENOMIC DNA]</scope>
    <source>
        <strain evidence="5 6">Lmie10</strain>
    </source>
</reference>
<keyword evidence="1" id="KW-0547">Nucleotide-binding</keyword>
<dbReference type="EMBL" id="VOSK01000003">
    <property type="protein sequence ID" value="MPR24143.1"/>
    <property type="molecule type" value="Genomic_DNA"/>
</dbReference>
<dbReference type="GO" id="GO:0005829">
    <property type="term" value="C:cytosol"/>
    <property type="evidence" value="ECO:0007669"/>
    <property type="project" value="TreeGrafter"/>
</dbReference>
<name>A0A5N7MB53_9HYPH</name>
<dbReference type="Proteomes" id="UP000403266">
    <property type="component" value="Unassembled WGS sequence"/>
</dbReference>
<sequence length="473" mass="50896">MQSGHVRWIGSTPRRGSTRLASSATARIPEPSGSGLKLAFRKAWAREVTKMKTAITMGTVPPVLIEGWYENSETKDALEASFSSRFLLRSTKQVYSGGIEGATGKYHNVRSPDVLIVEASGDADEVHRKLDRLADVCDARTKLIVIGSINDIQFYRSVIDFGAKDYLISPVVPDTITRSIANIYQSSQSKASGRLVAVIGASGGTGASTIAHNLAWTAAEKHEKSTLLVDMDVAFGSAALNFNINEAAGKDIAEALFSTADRIDEALITNLISPASDKLELLSAPCLLDRTCDFDKAAVDKLLDVLRATSPLSVIDVPHAWTSWVYQVLAQADEIIVVTVPDLAGLRNTKNLFAQLMQLRASDQPPLYVLNMTEVPKKQEITVAEFSEGVGVPPTTVVPYDVKNFATAANNGQMICQMNTNARITKAFEDLSVKVTGETMDPPKARANSLASLGSLTGLLNRFRKPSAAKAAA</sequence>
<feature type="region of interest" description="Disordered" evidence="3">
    <location>
        <begin position="1"/>
        <end position="29"/>
    </location>
</feature>
<dbReference type="AlphaFoldDB" id="A0A5N7MB53"/>
<dbReference type="GO" id="GO:0016887">
    <property type="term" value="F:ATP hydrolysis activity"/>
    <property type="evidence" value="ECO:0007669"/>
    <property type="project" value="TreeGrafter"/>
</dbReference>
<keyword evidence="2" id="KW-0067">ATP-binding</keyword>
<evidence type="ECO:0000313" key="6">
    <source>
        <dbReference type="Proteomes" id="UP000403266"/>
    </source>
</evidence>
<organism evidence="5 6">
    <name type="scientific">Microvirga tunisiensis</name>
    <dbReference type="NCBI Taxonomy" id="2108360"/>
    <lineage>
        <taxon>Bacteria</taxon>
        <taxon>Pseudomonadati</taxon>
        <taxon>Pseudomonadota</taxon>
        <taxon>Alphaproteobacteria</taxon>
        <taxon>Hyphomicrobiales</taxon>
        <taxon>Methylobacteriaceae</taxon>
        <taxon>Microvirga</taxon>
    </lineage>
</organism>
<dbReference type="GO" id="GO:0051782">
    <property type="term" value="P:negative regulation of cell division"/>
    <property type="evidence" value="ECO:0007669"/>
    <property type="project" value="TreeGrafter"/>
</dbReference>
<dbReference type="SUPFAM" id="SSF52540">
    <property type="entry name" value="P-loop containing nucleoside triphosphate hydrolases"/>
    <property type="match status" value="1"/>
</dbReference>
<dbReference type="GO" id="GO:0005524">
    <property type="term" value="F:ATP binding"/>
    <property type="evidence" value="ECO:0007669"/>
    <property type="project" value="UniProtKB-KW"/>
</dbReference>